<reference evidence="1" key="1">
    <citation type="submission" date="2020-07" db="EMBL/GenBank/DDBJ databases">
        <title>A long reads based de novo assembly of the rainbow trout Arlee double haploid line genome.</title>
        <authorList>
            <person name="Gao G."/>
            <person name="Palti Y."/>
        </authorList>
    </citation>
    <scope>NUCLEOTIDE SEQUENCE [LARGE SCALE GENOMIC DNA]</scope>
</reference>
<dbReference type="PANTHER" id="PTHR44874">
    <property type="entry name" value="TETRATRICOPEPTIDE REPEAT PROTEIN 34"/>
    <property type="match status" value="1"/>
</dbReference>
<reference evidence="1" key="2">
    <citation type="submission" date="2025-08" db="UniProtKB">
        <authorList>
            <consortium name="Ensembl"/>
        </authorList>
    </citation>
    <scope>IDENTIFICATION</scope>
</reference>
<dbReference type="InterPro" id="IPR011990">
    <property type="entry name" value="TPR-like_helical_dom_sf"/>
</dbReference>
<protein>
    <recommendedName>
        <fullName evidence="3">Tetratricopeptide repeat domain 34</fullName>
    </recommendedName>
</protein>
<name>A0A8C7VQK9_ONCMY</name>
<dbReference type="PANTHER" id="PTHR44874:SF1">
    <property type="entry name" value="TETRATRICOPEPTIDE REPEAT PROTEIN 34"/>
    <property type="match status" value="1"/>
</dbReference>
<dbReference type="GeneTree" id="ENSGT00390000003047"/>
<dbReference type="Proteomes" id="UP000694395">
    <property type="component" value="Chromosome 16"/>
</dbReference>
<sequence length="555" mass="61511">SQLQSQSLGTARAPADQTATAYADKRWLQRRVAIGVHSLAVLLMELQPSADAPQILVADALYLLGRVEEAYRLLLAIGPTSPRAPILARLTLLQLHRGFLYDANQLLKKLIQCGDTSCLRPLLAVASKKDRLLLQGYCHSASKRILEGLQGECTLRQAVAYLSIAIMASGCEAANSLMERARCYVLLGQRKTAVFDFRHKNGGYLSCSIVLRECTQDILAALQISMDAVTKDILSLKDKARKLVCDWLQQYCRTNLSEILAAKAVPCQEEELREAFLIGGVLMRTDCRDTRCHLLYVDILLAKGEIGTWLTDSQLSIISESQARVGVVEAWQQNYRGGGARLSKLTEKEPSTLDFLLTLIPPIHRKHMAQAAAQEAGSVSASGHWEQALALLTVAVRAAAELRLQFLRQRAACLAQLDLHERAVADLDRVIWSHDDPSDATVSGAPEEPHVWADDLCQRGRSLVLCSHEGPALDDFSRALELHRGQALLCVEAGLGRSRLAECFLRMALQHYGEQQLSKAWRLTESGLLVDSEHMELRRLRARVKREHCSPCIVH</sequence>
<evidence type="ECO:0000313" key="2">
    <source>
        <dbReference type="Proteomes" id="UP000694395"/>
    </source>
</evidence>
<accession>A0A8C7VQK9</accession>
<reference evidence="1" key="3">
    <citation type="submission" date="2025-09" db="UniProtKB">
        <authorList>
            <consortium name="Ensembl"/>
        </authorList>
    </citation>
    <scope>IDENTIFICATION</scope>
</reference>
<keyword evidence="2" id="KW-1185">Reference proteome</keyword>
<evidence type="ECO:0000313" key="1">
    <source>
        <dbReference type="Ensembl" id="ENSOMYP00000040036.1"/>
    </source>
</evidence>
<proteinExistence type="predicted"/>
<dbReference type="SUPFAM" id="SSF48452">
    <property type="entry name" value="TPR-like"/>
    <property type="match status" value="1"/>
</dbReference>
<dbReference type="Ensembl" id="ENSOMYT00000043703.2">
    <property type="protein sequence ID" value="ENSOMYP00000040036.1"/>
    <property type="gene ID" value="ENSOMYG00000018526.2"/>
</dbReference>
<organism evidence="1 2">
    <name type="scientific">Oncorhynchus mykiss</name>
    <name type="common">Rainbow trout</name>
    <name type="synonym">Salmo gairdneri</name>
    <dbReference type="NCBI Taxonomy" id="8022"/>
    <lineage>
        <taxon>Eukaryota</taxon>
        <taxon>Metazoa</taxon>
        <taxon>Chordata</taxon>
        <taxon>Craniata</taxon>
        <taxon>Vertebrata</taxon>
        <taxon>Euteleostomi</taxon>
        <taxon>Actinopterygii</taxon>
        <taxon>Neopterygii</taxon>
        <taxon>Teleostei</taxon>
        <taxon>Protacanthopterygii</taxon>
        <taxon>Salmoniformes</taxon>
        <taxon>Salmonidae</taxon>
        <taxon>Salmoninae</taxon>
        <taxon>Oncorhynchus</taxon>
    </lineage>
</organism>
<dbReference type="Gene3D" id="1.25.40.10">
    <property type="entry name" value="Tetratricopeptide repeat domain"/>
    <property type="match status" value="1"/>
</dbReference>
<dbReference type="InterPro" id="IPR042161">
    <property type="entry name" value="TTC34"/>
</dbReference>
<evidence type="ECO:0008006" key="3">
    <source>
        <dbReference type="Google" id="ProtNLM"/>
    </source>
</evidence>
<dbReference type="AlphaFoldDB" id="A0A8C7VQK9"/>